<dbReference type="KEGG" id="tng:GSTEN00033004G001"/>
<reference evidence="1" key="2">
    <citation type="submission" date="2004-02" db="EMBL/GenBank/DDBJ databases">
        <authorList>
            <consortium name="Genoscope"/>
            <consortium name="Whitehead Institute Centre for Genome Research"/>
        </authorList>
    </citation>
    <scope>NUCLEOTIDE SEQUENCE</scope>
</reference>
<reference evidence="1" key="1">
    <citation type="journal article" date="2004" name="Nature">
        <title>Genome duplication in the teleost fish Tetraodon nigroviridis reveals the early vertebrate proto-karyotype.</title>
        <authorList>
            <person name="Jaillon O."/>
            <person name="Aury J.-M."/>
            <person name="Brunet F."/>
            <person name="Petit J.-L."/>
            <person name="Stange-Thomann N."/>
            <person name="Mauceli E."/>
            <person name="Bouneau L."/>
            <person name="Fischer C."/>
            <person name="Ozouf-Costaz C."/>
            <person name="Bernot A."/>
            <person name="Nicaud S."/>
            <person name="Jaffe D."/>
            <person name="Fisher S."/>
            <person name="Lutfalla G."/>
            <person name="Dossat C."/>
            <person name="Segurens B."/>
            <person name="Dasilva C."/>
            <person name="Salanoubat M."/>
            <person name="Levy M."/>
            <person name="Boudet N."/>
            <person name="Castellano S."/>
            <person name="Anthouard V."/>
            <person name="Jubin C."/>
            <person name="Castelli V."/>
            <person name="Katinka M."/>
            <person name="Vacherie B."/>
            <person name="Biemont C."/>
            <person name="Skalli Z."/>
            <person name="Cattolico L."/>
            <person name="Poulain J."/>
            <person name="De Berardinis V."/>
            <person name="Cruaud C."/>
            <person name="Duprat S."/>
            <person name="Brottier P."/>
            <person name="Coutanceau J.-P."/>
            <person name="Gouzy J."/>
            <person name="Parra G."/>
            <person name="Lardier G."/>
            <person name="Chapple C."/>
            <person name="McKernan K.J."/>
            <person name="McEwan P."/>
            <person name="Bosak S."/>
            <person name="Kellis M."/>
            <person name="Volff J.-N."/>
            <person name="Guigo R."/>
            <person name="Zody M.C."/>
            <person name="Mesirov J."/>
            <person name="Lindblad-Toh K."/>
            <person name="Birren B."/>
            <person name="Nusbaum C."/>
            <person name="Kahn D."/>
            <person name="Robinson-Rechavi M."/>
            <person name="Laudet V."/>
            <person name="Schachter V."/>
            <person name="Quetier F."/>
            <person name="Saurin W."/>
            <person name="Scarpelli C."/>
            <person name="Wincker P."/>
            <person name="Lander E.S."/>
            <person name="Weissenbach J."/>
            <person name="Roest Crollius H."/>
        </authorList>
    </citation>
    <scope>NUCLEOTIDE SEQUENCE [LARGE SCALE GENOMIC DNA]</scope>
</reference>
<name>Q4RKD8_TETNG</name>
<sequence>MEQGDGPHIPLDVGRNLRRRHPFRANAYHFQTEEENMDWWDGTYDGGTRFGQTRITFRPRRRTWTGWNTASDWSSRKWRWSS</sequence>
<protein>
    <submittedName>
        <fullName evidence="1">(spotted green pufferfish) hypothetical protein</fullName>
    </submittedName>
</protein>
<organism evidence="1">
    <name type="scientific">Tetraodon nigroviridis</name>
    <name type="common">Spotted green pufferfish</name>
    <name type="synonym">Chelonodon nigroviridis</name>
    <dbReference type="NCBI Taxonomy" id="99883"/>
    <lineage>
        <taxon>Eukaryota</taxon>
        <taxon>Metazoa</taxon>
        <taxon>Chordata</taxon>
        <taxon>Craniata</taxon>
        <taxon>Vertebrata</taxon>
        <taxon>Euteleostomi</taxon>
        <taxon>Actinopterygii</taxon>
        <taxon>Neopterygii</taxon>
        <taxon>Teleostei</taxon>
        <taxon>Neoteleostei</taxon>
        <taxon>Acanthomorphata</taxon>
        <taxon>Eupercaria</taxon>
        <taxon>Tetraodontiformes</taxon>
        <taxon>Tetradontoidea</taxon>
        <taxon>Tetraodontidae</taxon>
        <taxon>Tetraodon</taxon>
    </lineage>
</organism>
<proteinExistence type="predicted"/>
<evidence type="ECO:0000313" key="1">
    <source>
        <dbReference type="EMBL" id="CAG11144.1"/>
    </source>
</evidence>
<accession>Q4RKD8</accession>
<dbReference type="AlphaFoldDB" id="Q4RKD8"/>
<dbReference type="EMBL" id="CAAE01015029">
    <property type="protein sequence ID" value="CAG11144.1"/>
    <property type="molecule type" value="Genomic_DNA"/>
</dbReference>
<comment type="caution">
    <text evidence="1">The sequence shown here is derived from an EMBL/GenBank/DDBJ whole genome shotgun (WGS) entry which is preliminary data.</text>
</comment>
<gene>
    <name evidence="1" type="ORF">GSTENG00033004001</name>
</gene>